<keyword evidence="6" id="KW-1185">Reference proteome</keyword>
<organism evidence="5 6">
    <name type="scientific">Xenoophorus captivus</name>
    <dbReference type="NCBI Taxonomy" id="1517983"/>
    <lineage>
        <taxon>Eukaryota</taxon>
        <taxon>Metazoa</taxon>
        <taxon>Chordata</taxon>
        <taxon>Craniata</taxon>
        <taxon>Vertebrata</taxon>
        <taxon>Euteleostomi</taxon>
        <taxon>Actinopterygii</taxon>
        <taxon>Neopterygii</taxon>
        <taxon>Teleostei</taxon>
        <taxon>Neoteleostei</taxon>
        <taxon>Acanthomorphata</taxon>
        <taxon>Ovalentaria</taxon>
        <taxon>Atherinomorphae</taxon>
        <taxon>Cyprinodontiformes</taxon>
        <taxon>Goodeidae</taxon>
        <taxon>Xenoophorus</taxon>
    </lineage>
</organism>
<evidence type="ECO:0000313" key="5">
    <source>
        <dbReference type="EMBL" id="MEQ2203273.1"/>
    </source>
</evidence>
<dbReference type="PRINTS" id="PR00411">
    <property type="entry name" value="PNDRDTASEI"/>
</dbReference>
<comment type="caution">
    <text evidence="5">The sequence shown here is derived from an EMBL/GenBank/DDBJ whole genome shotgun (WGS) entry which is preliminary data.</text>
</comment>
<dbReference type="Pfam" id="PF01134">
    <property type="entry name" value="GIDA"/>
    <property type="match status" value="2"/>
</dbReference>
<dbReference type="PANTHER" id="PTHR11806:SF0">
    <property type="entry name" value="PROTEIN MTO1 HOMOLOG, MITOCHONDRIAL"/>
    <property type="match status" value="1"/>
</dbReference>
<evidence type="ECO:0000259" key="4">
    <source>
        <dbReference type="Pfam" id="PF01134"/>
    </source>
</evidence>
<evidence type="ECO:0000313" key="6">
    <source>
        <dbReference type="Proteomes" id="UP001434883"/>
    </source>
</evidence>
<dbReference type="PANTHER" id="PTHR11806">
    <property type="entry name" value="GLUCOSE INHIBITED DIVISION PROTEIN A"/>
    <property type="match status" value="1"/>
</dbReference>
<reference evidence="5 6" key="1">
    <citation type="submission" date="2021-06" db="EMBL/GenBank/DDBJ databases">
        <authorList>
            <person name="Palmer J.M."/>
        </authorList>
    </citation>
    <scope>NUCLEOTIDE SEQUENCE [LARGE SCALE GENOMIC DNA]</scope>
    <source>
        <strain evidence="5 6">XC_2019</strain>
        <tissue evidence="5">Muscle</tissue>
    </source>
</reference>
<keyword evidence="2" id="KW-0285">Flavoprotein</keyword>
<dbReference type="Gene3D" id="3.50.50.60">
    <property type="entry name" value="FAD/NAD(P)-binding domain"/>
    <property type="match status" value="1"/>
</dbReference>
<dbReference type="Gene3D" id="2.40.30.260">
    <property type="match status" value="1"/>
</dbReference>
<feature type="domain" description="MnmG N-terminal" evidence="4">
    <location>
        <begin position="29"/>
        <end position="247"/>
    </location>
</feature>
<dbReference type="InterPro" id="IPR040131">
    <property type="entry name" value="MnmG_N"/>
</dbReference>
<feature type="domain" description="MnmG N-terminal" evidence="4">
    <location>
        <begin position="251"/>
        <end position="317"/>
    </location>
</feature>
<protein>
    <recommendedName>
        <fullName evidence="4">MnmG N-terminal domain-containing protein</fullName>
    </recommendedName>
</protein>
<dbReference type="EMBL" id="JAHRIN010034351">
    <property type="protein sequence ID" value="MEQ2203273.1"/>
    <property type="molecule type" value="Genomic_DNA"/>
</dbReference>
<name>A0ABV0R6E9_9TELE</name>
<dbReference type="InterPro" id="IPR036188">
    <property type="entry name" value="FAD/NAD-bd_sf"/>
</dbReference>
<dbReference type="InterPro" id="IPR002218">
    <property type="entry name" value="MnmG-rel"/>
</dbReference>
<evidence type="ECO:0000256" key="3">
    <source>
        <dbReference type="ARBA" id="ARBA00022827"/>
    </source>
</evidence>
<dbReference type="SUPFAM" id="SSF51905">
    <property type="entry name" value="FAD/NAD(P)-binding domain"/>
    <property type="match status" value="1"/>
</dbReference>
<sequence>MLTKKLPPVQSILFLVTRKASQLSTQRYDVIVVGGGHAGTEAAAAAARVGAETLLVTQKIHTIGALSCNPSLGGVGKGHLVREVDALDGLCGRAGDWAGIHFSILNRRKGPAVWGPRAQLDRQRYREFIQAELLSTPRLMVLEGSVEKLLVTDPNPEEPGSHRVTGIHLASSVVLTTGTFLSGSLFMGQTTSPGGRIGDAPSSTGLSETLRERLGLRVGRLRTGTPPRILKDSVDLSLAKLHPPDTHPAPYCPSIESRVLRFPGRSHQVWLEPEGMTSDLFYPQGLSMTMPPDVQLRLIREIPAMHTAEIHTPGALPRQDPAGEWSPPVSAACFNSCIFCFLALQGTVYSMTMCVPPSSVPRCR</sequence>
<keyword evidence="3" id="KW-0274">FAD</keyword>
<accession>A0ABV0R6E9</accession>
<comment type="cofactor">
    <cofactor evidence="1">
        <name>FAD</name>
        <dbReference type="ChEBI" id="CHEBI:57692"/>
    </cofactor>
</comment>
<gene>
    <name evidence="5" type="ORF">XENOCAPTIV_027914</name>
</gene>
<proteinExistence type="predicted"/>
<evidence type="ECO:0000256" key="2">
    <source>
        <dbReference type="ARBA" id="ARBA00022630"/>
    </source>
</evidence>
<dbReference type="Proteomes" id="UP001434883">
    <property type="component" value="Unassembled WGS sequence"/>
</dbReference>
<evidence type="ECO:0000256" key="1">
    <source>
        <dbReference type="ARBA" id="ARBA00001974"/>
    </source>
</evidence>